<keyword evidence="1" id="KW-0238">DNA-binding</keyword>
<organism evidence="3 4">
    <name type="scientific">Botrimarina mediterranea</name>
    <dbReference type="NCBI Taxonomy" id="2528022"/>
    <lineage>
        <taxon>Bacteria</taxon>
        <taxon>Pseudomonadati</taxon>
        <taxon>Planctomycetota</taxon>
        <taxon>Planctomycetia</taxon>
        <taxon>Pirellulales</taxon>
        <taxon>Lacipirellulaceae</taxon>
        <taxon>Botrimarina</taxon>
    </lineage>
</organism>
<dbReference type="InterPro" id="IPR050807">
    <property type="entry name" value="TransReg_Diox_bact_type"/>
</dbReference>
<dbReference type="RefSeq" id="WP_197529777.1">
    <property type="nucleotide sequence ID" value="NZ_CP036349.1"/>
</dbReference>
<evidence type="ECO:0000256" key="1">
    <source>
        <dbReference type="ARBA" id="ARBA00023125"/>
    </source>
</evidence>
<feature type="domain" description="HTH cro/C1-type" evidence="2">
    <location>
        <begin position="9"/>
        <end position="63"/>
    </location>
</feature>
<dbReference type="PROSITE" id="PS50943">
    <property type="entry name" value="HTH_CROC1"/>
    <property type="match status" value="1"/>
</dbReference>
<gene>
    <name evidence="3" type="ORF">Spa11_12200</name>
</gene>
<dbReference type="Pfam" id="PF01381">
    <property type="entry name" value="HTH_3"/>
    <property type="match status" value="1"/>
</dbReference>
<dbReference type="SMART" id="SM00530">
    <property type="entry name" value="HTH_XRE"/>
    <property type="match status" value="1"/>
</dbReference>
<dbReference type="SUPFAM" id="SSF47413">
    <property type="entry name" value="lambda repressor-like DNA-binding domains"/>
    <property type="match status" value="1"/>
</dbReference>
<dbReference type="InterPro" id="IPR001387">
    <property type="entry name" value="Cro/C1-type_HTH"/>
</dbReference>
<protein>
    <submittedName>
        <fullName evidence="3">Anaerobic benzoate catabolism transcriptional regulator</fullName>
    </submittedName>
</protein>
<dbReference type="Gene3D" id="1.10.260.40">
    <property type="entry name" value="lambda repressor-like DNA-binding domains"/>
    <property type="match status" value="1"/>
</dbReference>
<dbReference type="AlphaFoldDB" id="A0A518K5F7"/>
<accession>A0A518K5F7</accession>
<dbReference type="PANTHER" id="PTHR46797:SF1">
    <property type="entry name" value="METHYLPHOSPHONATE SYNTHASE"/>
    <property type="match status" value="1"/>
</dbReference>
<reference evidence="3 4" key="1">
    <citation type="submission" date="2019-02" db="EMBL/GenBank/DDBJ databases">
        <title>Deep-cultivation of Planctomycetes and their phenomic and genomic characterization uncovers novel biology.</title>
        <authorList>
            <person name="Wiegand S."/>
            <person name="Jogler M."/>
            <person name="Boedeker C."/>
            <person name="Pinto D."/>
            <person name="Vollmers J."/>
            <person name="Rivas-Marin E."/>
            <person name="Kohn T."/>
            <person name="Peeters S.H."/>
            <person name="Heuer A."/>
            <person name="Rast P."/>
            <person name="Oberbeckmann S."/>
            <person name="Bunk B."/>
            <person name="Jeske O."/>
            <person name="Meyerdierks A."/>
            <person name="Storesund J.E."/>
            <person name="Kallscheuer N."/>
            <person name="Luecker S."/>
            <person name="Lage O.M."/>
            <person name="Pohl T."/>
            <person name="Merkel B.J."/>
            <person name="Hornburger P."/>
            <person name="Mueller R.-W."/>
            <person name="Bruemmer F."/>
            <person name="Labrenz M."/>
            <person name="Spormann A.M."/>
            <person name="Op den Camp H."/>
            <person name="Overmann J."/>
            <person name="Amann R."/>
            <person name="Jetten M.S.M."/>
            <person name="Mascher T."/>
            <person name="Medema M.H."/>
            <person name="Devos D.P."/>
            <person name="Kaster A.-K."/>
            <person name="Ovreas L."/>
            <person name="Rohde M."/>
            <person name="Galperin M.Y."/>
            <person name="Jogler C."/>
        </authorList>
    </citation>
    <scope>NUCLEOTIDE SEQUENCE [LARGE SCALE GENOMIC DNA]</scope>
    <source>
        <strain evidence="3 4">Spa11</strain>
    </source>
</reference>
<dbReference type="KEGG" id="bmei:Spa11_12200"/>
<dbReference type="Proteomes" id="UP000316426">
    <property type="component" value="Chromosome"/>
</dbReference>
<dbReference type="InterPro" id="IPR010982">
    <property type="entry name" value="Lambda_DNA-bd_dom_sf"/>
</dbReference>
<evidence type="ECO:0000313" key="4">
    <source>
        <dbReference type="Proteomes" id="UP000316426"/>
    </source>
</evidence>
<dbReference type="GO" id="GO:0005829">
    <property type="term" value="C:cytosol"/>
    <property type="evidence" value="ECO:0007669"/>
    <property type="project" value="TreeGrafter"/>
</dbReference>
<dbReference type="GO" id="GO:0003677">
    <property type="term" value="F:DNA binding"/>
    <property type="evidence" value="ECO:0007669"/>
    <property type="project" value="UniProtKB-KW"/>
</dbReference>
<name>A0A518K5F7_9BACT</name>
<evidence type="ECO:0000259" key="2">
    <source>
        <dbReference type="PROSITE" id="PS50943"/>
    </source>
</evidence>
<evidence type="ECO:0000313" key="3">
    <source>
        <dbReference type="EMBL" id="QDV73033.1"/>
    </source>
</evidence>
<proteinExistence type="predicted"/>
<sequence>MDNKLGKTIRILRQAKSLKVSELAKLSEVSVPYISLVESGDRQPSIEVLKRIAAKLGVPSDALLILGMNDDTLKSADKRTADLTDTVNRLMAMERKLESLMGMEYRLETKRDSRRAPR</sequence>
<dbReference type="CDD" id="cd00093">
    <property type="entry name" value="HTH_XRE"/>
    <property type="match status" value="1"/>
</dbReference>
<keyword evidence="4" id="KW-1185">Reference proteome</keyword>
<dbReference type="EMBL" id="CP036349">
    <property type="protein sequence ID" value="QDV73033.1"/>
    <property type="molecule type" value="Genomic_DNA"/>
</dbReference>
<dbReference type="PANTHER" id="PTHR46797">
    <property type="entry name" value="HTH-TYPE TRANSCRIPTIONAL REGULATOR"/>
    <property type="match status" value="1"/>
</dbReference>
<dbReference type="GO" id="GO:0003700">
    <property type="term" value="F:DNA-binding transcription factor activity"/>
    <property type="evidence" value="ECO:0007669"/>
    <property type="project" value="TreeGrafter"/>
</dbReference>